<proteinExistence type="predicted"/>
<dbReference type="Proteomes" id="UP000274756">
    <property type="component" value="Unassembled WGS sequence"/>
</dbReference>
<protein>
    <submittedName>
        <fullName evidence="1 4">Uncharacterized protein</fullName>
    </submittedName>
</protein>
<reference evidence="4" key="1">
    <citation type="submission" date="2017-02" db="UniProtKB">
        <authorList>
            <consortium name="WormBaseParasite"/>
        </authorList>
    </citation>
    <scope>IDENTIFICATION</scope>
</reference>
<evidence type="ECO:0000313" key="1">
    <source>
        <dbReference type="EMBL" id="VDN59353.1"/>
    </source>
</evidence>
<organism evidence="2 4">
    <name type="scientific">Dracunculus medinensis</name>
    <name type="common">Guinea worm</name>
    <dbReference type="NCBI Taxonomy" id="318479"/>
    <lineage>
        <taxon>Eukaryota</taxon>
        <taxon>Metazoa</taxon>
        <taxon>Ecdysozoa</taxon>
        <taxon>Nematoda</taxon>
        <taxon>Chromadorea</taxon>
        <taxon>Rhabditida</taxon>
        <taxon>Spirurina</taxon>
        <taxon>Dracunculoidea</taxon>
        <taxon>Dracunculidae</taxon>
        <taxon>Dracunculus</taxon>
    </lineage>
</organism>
<evidence type="ECO:0000313" key="4">
    <source>
        <dbReference type="WBParaSite" id="DME_0000573301-mRNA-1"/>
    </source>
</evidence>
<sequence>MQVGQVVGGTLPMLWNASIYKIIRAIWNANIEDLLPQVDQVAIMEYYNEKTIEENEDENFFSKLWNLIKRLFGVTKEEYQCYANEPRCIRLAVNDLSKRERILLDEFFKNDNLTEIVKFIENKLSHNPETLREFYQWQAKNVVPEALKEIITSLTQAQKR</sequence>
<reference evidence="1 3" key="2">
    <citation type="submission" date="2018-11" db="EMBL/GenBank/DDBJ databases">
        <authorList>
            <consortium name="Pathogen Informatics"/>
        </authorList>
    </citation>
    <scope>NUCLEOTIDE SEQUENCE [LARGE SCALE GENOMIC DNA]</scope>
</reference>
<dbReference type="Proteomes" id="UP000038040">
    <property type="component" value="Unplaced"/>
</dbReference>
<dbReference type="AlphaFoldDB" id="A0A0N4UED2"/>
<accession>A0A0N4UED2</accession>
<name>A0A0N4UED2_DRAME</name>
<dbReference type="WBParaSite" id="DME_0000573301-mRNA-1">
    <property type="protein sequence ID" value="DME_0000573301-mRNA-1"/>
    <property type="gene ID" value="DME_0000573301"/>
</dbReference>
<dbReference type="OrthoDB" id="5867312at2759"/>
<gene>
    <name evidence="1" type="ORF">DME_LOCUS9326</name>
</gene>
<evidence type="ECO:0000313" key="2">
    <source>
        <dbReference type="Proteomes" id="UP000038040"/>
    </source>
</evidence>
<keyword evidence="3" id="KW-1185">Reference proteome</keyword>
<evidence type="ECO:0000313" key="3">
    <source>
        <dbReference type="Proteomes" id="UP000274756"/>
    </source>
</evidence>
<dbReference type="EMBL" id="UYYG01001180">
    <property type="protein sequence ID" value="VDN59353.1"/>
    <property type="molecule type" value="Genomic_DNA"/>
</dbReference>